<proteinExistence type="predicted"/>
<dbReference type="PANTHER" id="PTHR35040">
    <property type="match status" value="1"/>
</dbReference>
<dbReference type="RefSeq" id="WP_344416951.1">
    <property type="nucleotide sequence ID" value="NZ_BAAAQK010000007.1"/>
</dbReference>
<dbReference type="Proteomes" id="UP001500449">
    <property type="component" value="Unassembled WGS sequence"/>
</dbReference>
<comment type="caution">
    <text evidence="1">The sequence shown here is derived from an EMBL/GenBank/DDBJ whole genome shotgun (WGS) entry which is preliminary data.</text>
</comment>
<evidence type="ECO:0000313" key="2">
    <source>
        <dbReference type="Proteomes" id="UP001500449"/>
    </source>
</evidence>
<accession>A0ABN2N258</accession>
<gene>
    <name evidence="1" type="ORF">GCM10009836_30520</name>
</gene>
<organism evidence="1 2">
    <name type="scientific">Pseudonocardia ailaonensis</name>
    <dbReference type="NCBI Taxonomy" id="367279"/>
    <lineage>
        <taxon>Bacteria</taxon>
        <taxon>Bacillati</taxon>
        <taxon>Actinomycetota</taxon>
        <taxon>Actinomycetes</taxon>
        <taxon>Pseudonocardiales</taxon>
        <taxon>Pseudonocardiaceae</taxon>
        <taxon>Pseudonocardia</taxon>
    </lineage>
</organism>
<dbReference type="Pfam" id="PF12138">
    <property type="entry name" value="Spherulin4"/>
    <property type="match status" value="1"/>
</dbReference>
<dbReference type="PANTHER" id="PTHR35040:SF9">
    <property type="entry name" value="4-LIKE CELL SURFACE PROTEIN, PUTATIVE (AFU_ORTHOLOGUE AFUA_4G14080)-RELATED"/>
    <property type="match status" value="1"/>
</dbReference>
<dbReference type="EMBL" id="BAAAQK010000007">
    <property type="protein sequence ID" value="GAA1848678.1"/>
    <property type="molecule type" value="Genomic_DNA"/>
</dbReference>
<sequence>MPAYFHPEREAADWARLAAADLVVVNPASGPGTGDPAYRAAIPGLPGVVAGYVDTDYARRPIAAVRADAAAHRRLHGVGAVFLDRVTSGPEDLEYYAVLAAELPRPLILNPGVRPDPGYLALADVVVTFEGDWAAHRALTGPDPVGTTWHLVHGVPVGEQEATLRRAAALGASLGYATDRRMPNPWDGLPAGWAG</sequence>
<dbReference type="InterPro" id="IPR021986">
    <property type="entry name" value="Spherulin4"/>
</dbReference>
<reference evidence="1 2" key="1">
    <citation type="journal article" date="2019" name="Int. J. Syst. Evol. Microbiol.">
        <title>The Global Catalogue of Microorganisms (GCM) 10K type strain sequencing project: providing services to taxonomists for standard genome sequencing and annotation.</title>
        <authorList>
            <consortium name="The Broad Institute Genomics Platform"/>
            <consortium name="The Broad Institute Genome Sequencing Center for Infectious Disease"/>
            <person name="Wu L."/>
            <person name="Ma J."/>
        </authorList>
    </citation>
    <scope>NUCLEOTIDE SEQUENCE [LARGE SCALE GENOMIC DNA]</scope>
    <source>
        <strain evidence="1 2">JCM 16009</strain>
    </source>
</reference>
<name>A0ABN2N258_9PSEU</name>
<dbReference type="InterPro" id="IPR011060">
    <property type="entry name" value="RibuloseP-bd_barrel"/>
</dbReference>
<dbReference type="SUPFAM" id="SSF51366">
    <property type="entry name" value="Ribulose-phoshate binding barrel"/>
    <property type="match status" value="1"/>
</dbReference>
<protein>
    <recommendedName>
        <fullName evidence="3">Spherulation-specific family 4 protein</fullName>
    </recommendedName>
</protein>
<keyword evidence="2" id="KW-1185">Reference proteome</keyword>
<evidence type="ECO:0008006" key="3">
    <source>
        <dbReference type="Google" id="ProtNLM"/>
    </source>
</evidence>
<evidence type="ECO:0000313" key="1">
    <source>
        <dbReference type="EMBL" id="GAA1848678.1"/>
    </source>
</evidence>